<feature type="transmembrane region" description="Helical" evidence="1">
    <location>
        <begin position="238"/>
        <end position="257"/>
    </location>
</feature>
<feature type="transmembrane region" description="Helical" evidence="1">
    <location>
        <begin position="122"/>
        <end position="146"/>
    </location>
</feature>
<dbReference type="AlphaFoldDB" id="A0A0F5FT12"/>
<dbReference type="Proteomes" id="UP000033632">
    <property type="component" value="Unassembled WGS sequence"/>
</dbReference>
<dbReference type="InterPro" id="IPR018692">
    <property type="entry name" value="DUF2189"/>
</dbReference>
<dbReference type="OrthoDB" id="9809543at2"/>
<proteinExistence type="predicted"/>
<name>A0A0F5FT12_9HYPH</name>
<feature type="transmembrane region" description="Helical" evidence="1">
    <location>
        <begin position="44"/>
        <end position="64"/>
    </location>
</feature>
<comment type="caution">
    <text evidence="2">The sequence shown here is derived from an EMBL/GenBank/DDBJ whole genome shotgun (WGS) entry which is preliminary data.</text>
</comment>
<gene>
    <name evidence="2" type="ORF">VE25_11015</name>
</gene>
<organism evidence="2 3">
    <name type="scientific">Devosia geojensis</name>
    <dbReference type="NCBI Taxonomy" id="443610"/>
    <lineage>
        <taxon>Bacteria</taxon>
        <taxon>Pseudomonadati</taxon>
        <taxon>Pseudomonadota</taxon>
        <taxon>Alphaproteobacteria</taxon>
        <taxon>Hyphomicrobiales</taxon>
        <taxon>Devosiaceae</taxon>
        <taxon>Devosia</taxon>
    </lineage>
</organism>
<feature type="transmembrane region" description="Helical" evidence="1">
    <location>
        <begin position="213"/>
        <end position="232"/>
    </location>
</feature>
<keyword evidence="1" id="KW-0812">Transmembrane</keyword>
<sequence length="286" mass="31298">MAQSHATATTTTVETPQVRNITTSDVLEALRHGFEDFWEHPSHYAFAGVIYPIVMVVAAVWVSGQNILPLLYPLATGFALLGPFVALIFYEVSRRQELRMDASWRHGFEALRSPNLSQMATVGIVLCALFVTWLITAQVLFTGLFGSEPPTSLSGLFYEILTTGQGWTLIIFGNLIGFLFATLVLFISVVTFPLMLDRHVTARQAIETSLKASLTNTIPVLLWGLIVAVLLAVGMATLFVGLIIVMPVLGHATWHLYRKMIVPQAGRVARARAPRAARAPSGVRPA</sequence>
<dbReference type="Pfam" id="PF09955">
    <property type="entry name" value="DUF2189"/>
    <property type="match status" value="1"/>
</dbReference>
<feature type="transmembrane region" description="Helical" evidence="1">
    <location>
        <begin position="70"/>
        <end position="90"/>
    </location>
</feature>
<dbReference type="STRING" id="443610.VE25_11015"/>
<reference evidence="2 3" key="1">
    <citation type="submission" date="2015-03" db="EMBL/GenBank/DDBJ databases">
        <authorList>
            <person name="Hassan Y.I."/>
            <person name="Lepp D."/>
            <person name="Li X.-Z."/>
            <person name="Zhou T."/>
        </authorList>
    </citation>
    <scope>NUCLEOTIDE SEQUENCE [LARGE SCALE GENOMIC DNA]</scope>
    <source>
        <strain evidence="2 3">BD-c194</strain>
    </source>
</reference>
<evidence type="ECO:0000256" key="1">
    <source>
        <dbReference type="SAM" id="Phobius"/>
    </source>
</evidence>
<evidence type="ECO:0000313" key="2">
    <source>
        <dbReference type="EMBL" id="KKB11700.1"/>
    </source>
</evidence>
<keyword evidence="1" id="KW-1133">Transmembrane helix</keyword>
<evidence type="ECO:0000313" key="3">
    <source>
        <dbReference type="Proteomes" id="UP000033632"/>
    </source>
</evidence>
<protein>
    <submittedName>
        <fullName evidence="2">Cytochrome C oxidase subunit I</fullName>
    </submittedName>
</protein>
<dbReference type="PATRIC" id="fig|443610.3.peg.407"/>
<dbReference type="EMBL" id="JZEX01000108">
    <property type="protein sequence ID" value="KKB11700.1"/>
    <property type="molecule type" value="Genomic_DNA"/>
</dbReference>
<dbReference type="RefSeq" id="WP_046108667.1">
    <property type="nucleotide sequence ID" value="NZ_JZEX01000108.1"/>
</dbReference>
<keyword evidence="3" id="KW-1185">Reference proteome</keyword>
<feature type="transmembrane region" description="Helical" evidence="1">
    <location>
        <begin position="166"/>
        <end position="192"/>
    </location>
</feature>
<accession>A0A0F5FT12</accession>
<keyword evidence="1" id="KW-0472">Membrane</keyword>